<evidence type="ECO:0000313" key="3">
    <source>
        <dbReference type="Proteomes" id="UP000178448"/>
    </source>
</evidence>
<evidence type="ECO:0000256" key="1">
    <source>
        <dbReference type="SAM" id="Phobius"/>
    </source>
</evidence>
<accession>A0A1F5YWC9</accession>
<reference evidence="2 3" key="1">
    <citation type="journal article" date="2016" name="Nat. Commun.">
        <title>Thousands of microbial genomes shed light on interconnected biogeochemical processes in an aquifer system.</title>
        <authorList>
            <person name="Anantharaman K."/>
            <person name="Brown C.T."/>
            <person name="Hug L.A."/>
            <person name="Sharon I."/>
            <person name="Castelle C.J."/>
            <person name="Probst A.J."/>
            <person name="Thomas B.C."/>
            <person name="Singh A."/>
            <person name="Wilkins M.J."/>
            <person name="Karaoz U."/>
            <person name="Brodie E.L."/>
            <person name="Williams K.H."/>
            <person name="Hubbard S.S."/>
            <person name="Banfield J.F."/>
        </authorList>
    </citation>
    <scope>NUCLEOTIDE SEQUENCE [LARGE SCALE GENOMIC DNA]</scope>
</reference>
<dbReference type="EMBL" id="MFJD01000003">
    <property type="protein sequence ID" value="OGG04394.1"/>
    <property type="molecule type" value="Genomic_DNA"/>
</dbReference>
<keyword evidence="1" id="KW-1133">Transmembrane helix</keyword>
<feature type="transmembrane region" description="Helical" evidence="1">
    <location>
        <begin position="33"/>
        <end position="53"/>
    </location>
</feature>
<keyword evidence="1" id="KW-0812">Transmembrane</keyword>
<proteinExistence type="predicted"/>
<organism evidence="2 3">
    <name type="scientific">Candidatus Gottesmanbacteria bacterium RBG_16_52_11</name>
    <dbReference type="NCBI Taxonomy" id="1798374"/>
    <lineage>
        <taxon>Bacteria</taxon>
        <taxon>Candidatus Gottesmaniibacteriota</taxon>
    </lineage>
</organism>
<evidence type="ECO:0000313" key="2">
    <source>
        <dbReference type="EMBL" id="OGG04394.1"/>
    </source>
</evidence>
<sequence>MAEIKAEILITIVVLIVGGISFVEAIRLKDVNLIIIPQFLNALVLIGPLGEILEYYKYFGVNQWVLVAFVYFGLFIIEVIIGVLYLATALALAHFFETRPGKRILDYIKALRDIFKGPDDDINM</sequence>
<name>A0A1F5YWC9_9BACT</name>
<gene>
    <name evidence="2" type="ORF">A2Z33_04455</name>
</gene>
<comment type="caution">
    <text evidence="2">The sequence shown here is derived from an EMBL/GenBank/DDBJ whole genome shotgun (WGS) entry which is preliminary data.</text>
</comment>
<dbReference type="AlphaFoldDB" id="A0A1F5YWC9"/>
<feature type="transmembrane region" description="Helical" evidence="1">
    <location>
        <begin position="65"/>
        <end position="93"/>
    </location>
</feature>
<dbReference type="Proteomes" id="UP000178448">
    <property type="component" value="Unassembled WGS sequence"/>
</dbReference>
<dbReference type="STRING" id="1798374.A2Z33_04455"/>
<protein>
    <submittedName>
        <fullName evidence="2">Uncharacterized protein</fullName>
    </submittedName>
</protein>
<keyword evidence="1" id="KW-0472">Membrane</keyword>
<feature type="transmembrane region" description="Helical" evidence="1">
    <location>
        <begin position="6"/>
        <end position="26"/>
    </location>
</feature>